<dbReference type="RefSeq" id="WP_020324473.1">
    <property type="nucleotide sequence ID" value="NZ_JARTTN020000001.1"/>
</dbReference>
<dbReference type="NCBIfam" id="NF041471">
    <property type="entry name" value="phage_reg_YmfL"/>
    <property type="match status" value="1"/>
</dbReference>
<evidence type="ECO:0000313" key="1">
    <source>
        <dbReference type="EMBL" id="MEC6056451.1"/>
    </source>
</evidence>
<reference evidence="1" key="2">
    <citation type="submission" date="2024-01" db="EMBL/GenBank/DDBJ databases">
        <authorList>
            <person name="Macesic N."/>
        </authorList>
    </citation>
    <scope>NUCLEOTIDE SEQUENCE</scope>
    <source>
        <strain evidence="1">CPO071</strain>
    </source>
</reference>
<comment type="caution">
    <text evidence="1">The sequence shown here is derived from an EMBL/GenBank/DDBJ whole genome shotgun (WGS) entry which is preliminary data.</text>
</comment>
<sequence>MGIEPEWKVDKQPAWLVAAIKKTITELPGGYSEAAEWLGVTENALFNRLRTDGDQIFPLGWAMVLQRAGGSNHIANAIARHSNGVFVPLADVEEIENGDINQRLMESVEWIGRHSQYVRKATADGVIDAQERAQIEENSYQVMAKWQEHLTLLFRVFCAPEKNDARECAAPGVVANKSMCMEKSA</sequence>
<name>A0AAW9PEY8_KLEVA</name>
<proteinExistence type="predicted"/>
<evidence type="ECO:0000313" key="2">
    <source>
        <dbReference type="Proteomes" id="UP001176846"/>
    </source>
</evidence>
<protein>
    <submittedName>
        <fullName evidence="1">YmfL family putative regulatory protein</fullName>
    </submittedName>
</protein>
<dbReference type="EMBL" id="JARTTN020000001">
    <property type="protein sequence ID" value="MEC6056451.1"/>
    <property type="molecule type" value="Genomic_DNA"/>
</dbReference>
<reference evidence="1" key="1">
    <citation type="journal article" date="2023" name="Nat. Commun.">
        <title>Genomic dissection of endemic carbapenem resistance reveals metallo-beta-lactamase dissemination through clonal, plasmid and integron transfer.</title>
        <authorList>
            <person name="Macesic N."/>
            <person name="Hawkey J."/>
            <person name="Vezina B."/>
            <person name="Wisniewski J.A."/>
            <person name="Cottingham H."/>
            <person name="Blakeway L.V."/>
            <person name="Harshegyi T."/>
            <person name="Pragastis K."/>
            <person name="Badoordeen G.Z."/>
            <person name="Dennison A."/>
            <person name="Spelman D.W."/>
            <person name="Jenney A.W.J."/>
            <person name="Peleg A.Y."/>
        </authorList>
    </citation>
    <scope>NUCLEOTIDE SEQUENCE</scope>
    <source>
        <strain evidence="1">CPO071</strain>
    </source>
</reference>
<organism evidence="1 2">
    <name type="scientific">Klebsiella variicola</name>
    <dbReference type="NCBI Taxonomy" id="244366"/>
    <lineage>
        <taxon>Bacteria</taxon>
        <taxon>Pseudomonadati</taxon>
        <taxon>Pseudomonadota</taxon>
        <taxon>Gammaproteobacteria</taxon>
        <taxon>Enterobacterales</taxon>
        <taxon>Enterobacteriaceae</taxon>
        <taxon>Klebsiella/Raoultella group</taxon>
        <taxon>Klebsiella</taxon>
        <taxon>Klebsiella pneumoniae complex</taxon>
    </lineage>
</organism>
<dbReference type="InterPro" id="IPR009679">
    <property type="entry name" value="Phage_186_CII-like"/>
</dbReference>
<gene>
    <name evidence="1" type="ORF">QAB22_007745</name>
</gene>
<dbReference type="InterPro" id="IPR048188">
    <property type="entry name" value="YmfL-like"/>
</dbReference>
<accession>A0AAW9PEY8</accession>
<dbReference type="AlphaFoldDB" id="A0AAW9PEY8"/>
<dbReference type="Proteomes" id="UP001176846">
    <property type="component" value="Unassembled WGS sequence"/>
</dbReference>
<dbReference type="GO" id="GO:0003677">
    <property type="term" value="F:DNA binding"/>
    <property type="evidence" value="ECO:0007669"/>
    <property type="project" value="InterPro"/>
</dbReference>
<dbReference type="Pfam" id="PF06892">
    <property type="entry name" value="Phage_CP76"/>
    <property type="match status" value="1"/>
</dbReference>